<name>A0A227KNE8_9BURK</name>
<evidence type="ECO:0000259" key="1">
    <source>
        <dbReference type="Pfam" id="PF13018"/>
    </source>
</evidence>
<evidence type="ECO:0000313" key="2">
    <source>
        <dbReference type="EMBL" id="OXE49609.1"/>
    </source>
</evidence>
<dbReference type="Pfam" id="PF13018">
    <property type="entry name" value="ESPR"/>
    <property type="match status" value="1"/>
</dbReference>
<organism evidence="2 3">
    <name type="scientific">Turicimonas muris</name>
    <dbReference type="NCBI Taxonomy" id="1796652"/>
    <lineage>
        <taxon>Bacteria</taxon>
        <taxon>Pseudomonadati</taxon>
        <taxon>Pseudomonadota</taxon>
        <taxon>Betaproteobacteria</taxon>
        <taxon>Burkholderiales</taxon>
        <taxon>Sutterellaceae</taxon>
        <taxon>Turicimonas</taxon>
    </lineage>
</organism>
<dbReference type="RefSeq" id="WP_084081472.1">
    <property type="nucleotide sequence ID" value="NZ_CAMTQL010000066.1"/>
</dbReference>
<evidence type="ECO:0000313" key="3">
    <source>
        <dbReference type="Proteomes" id="UP000214610"/>
    </source>
</evidence>
<sequence length="52" mass="5590">MNKAFKVLWNDARRTFVVSSETKMSRGKSTKASKKMLVISLAGILACTLGGG</sequence>
<keyword evidence="3" id="KW-1185">Reference proteome</keyword>
<dbReference type="InterPro" id="IPR024973">
    <property type="entry name" value="ESPR"/>
</dbReference>
<feature type="domain" description="ESPR" evidence="1">
    <location>
        <begin position="1"/>
        <end position="43"/>
    </location>
</feature>
<dbReference type="GeneID" id="78361504"/>
<dbReference type="Proteomes" id="UP000214610">
    <property type="component" value="Unassembled WGS sequence"/>
</dbReference>
<comment type="caution">
    <text evidence="2">The sequence shown here is derived from an EMBL/GenBank/DDBJ whole genome shotgun (WGS) entry which is preliminary data.</text>
</comment>
<protein>
    <recommendedName>
        <fullName evidence="1">ESPR domain-containing protein</fullName>
    </recommendedName>
</protein>
<dbReference type="EMBL" id="NHMP01000003">
    <property type="protein sequence ID" value="OXE49609.1"/>
    <property type="molecule type" value="Genomic_DNA"/>
</dbReference>
<proteinExistence type="predicted"/>
<reference evidence="3" key="1">
    <citation type="submission" date="2017-05" db="EMBL/GenBank/DDBJ databases">
        <title>Improved OligoMM genomes.</title>
        <authorList>
            <person name="Garzetti D."/>
        </authorList>
    </citation>
    <scope>NUCLEOTIDE SEQUENCE [LARGE SCALE GENOMIC DNA]</scope>
    <source>
        <strain evidence="3">YL45</strain>
    </source>
</reference>
<dbReference type="AlphaFoldDB" id="A0A227KNE8"/>
<gene>
    <name evidence="2" type="ORF">ADH67_05600</name>
</gene>
<accession>A0A227KNE8</accession>